<feature type="transmembrane region" description="Helical" evidence="9">
    <location>
        <begin position="231"/>
        <end position="253"/>
    </location>
</feature>
<dbReference type="SMART" id="SM00054">
    <property type="entry name" value="EFh"/>
    <property type="match status" value="2"/>
</dbReference>
<evidence type="ECO:0000313" key="13">
    <source>
        <dbReference type="Proteomes" id="UP001237642"/>
    </source>
</evidence>
<dbReference type="AlphaFoldDB" id="A0AAD8N5R9"/>
<accession>A0AAD8N5R9</accession>
<dbReference type="Pfam" id="PF13499">
    <property type="entry name" value="EF-hand_7"/>
    <property type="match status" value="1"/>
</dbReference>
<feature type="transmembrane region" description="Helical" evidence="9">
    <location>
        <begin position="470"/>
        <end position="492"/>
    </location>
</feature>
<gene>
    <name evidence="12" type="ORF">POM88_006915</name>
</gene>
<proteinExistence type="predicted"/>
<evidence type="ECO:0000256" key="6">
    <source>
        <dbReference type="ARBA" id="ARBA00022989"/>
    </source>
</evidence>
<feature type="signal peptide" evidence="10">
    <location>
        <begin position="1"/>
        <end position="29"/>
    </location>
</feature>
<feature type="chain" id="PRO_5042106578" evidence="10">
    <location>
        <begin position="30"/>
        <end position="518"/>
    </location>
</feature>
<keyword evidence="5" id="KW-0106">Calcium</keyword>
<feature type="transmembrane region" description="Helical" evidence="9">
    <location>
        <begin position="498"/>
        <end position="515"/>
    </location>
</feature>
<dbReference type="EMBL" id="JAUIZM010000002">
    <property type="protein sequence ID" value="KAK1397052.1"/>
    <property type="molecule type" value="Genomic_DNA"/>
</dbReference>
<evidence type="ECO:0000256" key="3">
    <source>
        <dbReference type="ARBA" id="ARBA00022449"/>
    </source>
</evidence>
<feature type="domain" description="EF-hand" evidence="11">
    <location>
        <begin position="329"/>
        <end position="364"/>
    </location>
</feature>
<keyword evidence="8 9" id="KW-0472">Membrane</keyword>
<keyword evidence="6 9" id="KW-1133">Transmembrane helix</keyword>
<feature type="transmembrane region" description="Helical" evidence="9">
    <location>
        <begin position="199"/>
        <end position="219"/>
    </location>
</feature>
<evidence type="ECO:0000256" key="4">
    <source>
        <dbReference type="ARBA" id="ARBA00022692"/>
    </source>
</evidence>
<dbReference type="InterPro" id="IPR004837">
    <property type="entry name" value="NaCa_Exmemb"/>
</dbReference>
<feature type="transmembrane region" description="Helical" evidence="9">
    <location>
        <begin position="437"/>
        <end position="458"/>
    </location>
</feature>
<dbReference type="InterPro" id="IPR011992">
    <property type="entry name" value="EF-hand-dom_pair"/>
</dbReference>
<evidence type="ECO:0000259" key="11">
    <source>
        <dbReference type="PROSITE" id="PS50222"/>
    </source>
</evidence>
<keyword evidence="10" id="KW-0732">Signal</keyword>
<comment type="caution">
    <text evidence="12">The sequence shown here is derived from an EMBL/GenBank/DDBJ whole genome shotgun (WGS) entry which is preliminary data.</text>
</comment>
<dbReference type="GO" id="GO:0006874">
    <property type="term" value="P:intracellular calcium ion homeostasis"/>
    <property type="evidence" value="ECO:0007669"/>
    <property type="project" value="TreeGrafter"/>
</dbReference>
<evidence type="ECO:0000256" key="2">
    <source>
        <dbReference type="ARBA" id="ARBA00022448"/>
    </source>
</evidence>
<evidence type="ECO:0000313" key="12">
    <source>
        <dbReference type="EMBL" id="KAK1397052.1"/>
    </source>
</evidence>
<dbReference type="GO" id="GO:0012505">
    <property type="term" value="C:endomembrane system"/>
    <property type="evidence" value="ECO:0007669"/>
    <property type="project" value="UniProtKB-SubCell"/>
</dbReference>
<feature type="transmembrane region" description="Helical" evidence="9">
    <location>
        <begin position="74"/>
        <end position="94"/>
    </location>
</feature>
<feature type="transmembrane region" description="Helical" evidence="9">
    <location>
        <begin position="149"/>
        <end position="169"/>
    </location>
</feature>
<reference evidence="12" key="1">
    <citation type="submission" date="2023-02" db="EMBL/GenBank/DDBJ databases">
        <title>Genome of toxic invasive species Heracleum sosnowskyi carries increased number of genes despite the absence of recent whole-genome duplications.</title>
        <authorList>
            <person name="Schelkunov M."/>
            <person name="Shtratnikova V."/>
            <person name="Makarenko M."/>
            <person name="Klepikova A."/>
            <person name="Omelchenko D."/>
            <person name="Novikova G."/>
            <person name="Obukhova E."/>
            <person name="Bogdanov V."/>
            <person name="Penin A."/>
            <person name="Logacheva M."/>
        </authorList>
    </citation>
    <scope>NUCLEOTIDE SEQUENCE</scope>
    <source>
        <strain evidence="12">Hsosn_3</strain>
        <tissue evidence="12">Leaf</tissue>
    </source>
</reference>
<sequence length="518" mass="56481">MLTNKKVALPLLLLLALLSCLLLASQISARRIPCHANSDVGRIQNVDGLLEEEEEATTSCEQTYGFLPCTNTGLGNFFLILVYAYLMYVAATFLSHGSELLLDILGPGIIGGLFLPLLGALPDALLILVSGLSGSANTAQSQVSVGMGLLAGSTVMLLTVIWGTCVIVGKCDIENSVAIDGKDTKGFDLRGSGVSTDIWTSYAAMIMVVSLIPFIVVQFPQILHSTSGRHSAVLIALVISVLLLISYCIYQVFQPWIQSRKLAYTKDKHVKSGILKSALGILSTDQGTPNEEVIEKLFKAMDLDCDGYLTASELRALVLGIQFDQINLNHDDAVAKLMKDFDKSADNQVDLQEFIGGIAEWLEDVNRSKASSLVNGSETIKYLNDYHEQKKREYDLLGEQSDEAVELFLLILCESVSAVIFASRKKLRSASLTFSEIYGAATMNNILCLSVFLALVYVRGLVWDFSSEVVVIIIVCVVMGLMGSISTTFPLWTTSIAFLLYPLSLVLVYVLDYIFGWS</sequence>
<dbReference type="PANTHER" id="PTHR31503:SF36">
    <property type="entry name" value="SODIUM_CALCIUM EXCHANGER MEMBRANE REGION DOMAIN-CONTAINING PROTEIN"/>
    <property type="match status" value="1"/>
</dbReference>
<dbReference type="Gene3D" id="1.10.238.10">
    <property type="entry name" value="EF-hand"/>
    <property type="match status" value="1"/>
</dbReference>
<evidence type="ECO:0000256" key="1">
    <source>
        <dbReference type="ARBA" id="ARBA00004127"/>
    </source>
</evidence>
<dbReference type="SUPFAM" id="SSF47473">
    <property type="entry name" value="EF-hand"/>
    <property type="match status" value="1"/>
</dbReference>
<feature type="domain" description="EF-hand" evidence="11">
    <location>
        <begin position="289"/>
        <end position="324"/>
    </location>
</feature>
<organism evidence="12 13">
    <name type="scientific">Heracleum sosnowskyi</name>
    <dbReference type="NCBI Taxonomy" id="360622"/>
    <lineage>
        <taxon>Eukaryota</taxon>
        <taxon>Viridiplantae</taxon>
        <taxon>Streptophyta</taxon>
        <taxon>Embryophyta</taxon>
        <taxon>Tracheophyta</taxon>
        <taxon>Spermatophyta</taxon>
        <taxon>Magnoliopsida</taxon>
        <taxon>eudicotyledons</taxon>
        <taxon>Gunneridae</taxon>
        <taxon>Pentapetalae</taxon>
        <taxon>asterids</taxon>
        <taxon>campanulids</taxon>
        <taxon>Apiales</taxon>
        <taxon>Apiaceae</taxon>
        <taxon>Apioideae</taxon>
        <taxon>apioid superclade</taxon>
        <taxon>Tordylieae</taxon>
        <taxon>Tordyliinae</taxon>
        <taxon>Heracleum</taxon>
    </lineage>
</organism>
<dbReference type="CDD" id="cd00051">
    <property type="entry name" value="EFh"/>
    <property type="match status" value="1"/>
</dbReference>
<dbReference type="PROSITE" id="PS51257">
    <property type="entry name" value="PROKAR_LIPOPROTEIN"/>
    <property type="match status" value="1"/>
</dbReference>
<dbReference type="InterPro" id="IPR004713">
    <property type="entry name" value="CaH_exchang"/>
</dbReference>
<dbReference type="PANTHER" id="PTHR31503">
    <property type="entry name" value="VACUOLAR CALCIUM ION TRANSPORTER"/>
    <property type="match status" value="1"/>
</dbReference>
<evidence type="ECO:0000256" key="9">
    <source>
        <dbReference type="SAM" id="Phobius"/>
    </source>
</evidence>
<dbReference type="Proteomes" id="UP001237642">
    <property type="component" value="Unassembled WGS sequence"/>
</dbReference>
<dbReference type="Pfam" id="PF01699">
    <property type="entry name" value="Na_Ca_ex"/>
    <property type="match status" value="1"/>
</dbReference>
<evidence type="ECO:0000256" key="10">
    <source>
        <dbReference type="SAM" id="SignalP"/>
    </source>
</evidence>
<dbReference type="InterPro" id="IPR002048">
    <property type="entry name" value="EF_hand_dom"/>
</dbReference>
<dbReference type="PROSITE" id="PS50222">
    <property type="entry name" value="EF_HAND_2"/>
    <property type="match status" value="2"/>
</dbReference>
<dbReference type="InterPro" id="IPR018247">
    <property type="entry name" value="EF_Hand_1_Ca_BS"/>
</dbReference>
<dbReference type="PROSITE" id="PS00018">
    <property type="entry name" value="EF_HAND_1"/>
    <property type="match status" value="2"/>
</dbReference>
<keyword evidence="3" id="KW-0050">Antiport</keyword>
<feature type="transmembrane region" description="Helical" evidence="9">
    <location>
        <begin position="101"/>
        <end position="129"/>
    </location>
</feature>
<keyword evidence="2" id="KW-0813">Transport</keyword>
<comment type="subcellular location">
    <subcellularLocation>
        <location evidence="1">Endomembrane system</location>
        <topology evidence="1">Multi-pass membrane protein</topology>
    </subcellularLocation>
</comment>
<reference evidence="12" key="2">
    <citation type="submission" date="2023-05" db="EMBL/GenBank/DDBJ databases">
        <authorList>
            <person name="Schelkunov M.I."/>
        </authorList>
    </citation>
    <scope>NUCLEOTIDE SEQUENCE</scope>
    <source>
        <strain evidence="12">Hsosn_3</strain>
        <tissue evidence="12">Leaf</tissue>
    </source>
</reference>
<name>A0AAD8N5R9_9APIA</name>
<evidence type="ECO:0000256" key="8">
    <source>
        <dbReference type="ARBA" id="ARBA00023136"/>
    </source>
</evidence>
<keyword evidence="13" id="KW-1185">Reference proteome</keyword>
<evidence type="ECO:0000256" key="7">
    <source>
        <dbReference type="ARBA" id="ARBA00023065"/>
    </source>
</evidence>
<dbReference type="GO" id="GO:0005509">
    <property type="term" value="F:calcium ion binding"/>
    <property type="evidence" value="ECO:0007669"/>
    <property type="project" value="InterPro"/>
</dbReference>
<evidence type="ECO:0000256" key="5">
    <source>
        <dbReference type="ARBA" id="ARBA00022837"/>
    </source>
</evidence>
<dbReference type="GO" id="GO:0015369">
    <property type="term" value="F:calcium:proton antiporter activity"/>
    <property type="evidence" value="ECO:0007669"/>
    <property type="project" value="TreeGrafter"/>
</dbReference>
<keyword evidence="7" id="KW-0406">Ion transport</keyword>
<keyword evidence="4 9" id="KW-0812">Transmembrane</keyword>
<dbReference type="GO" id="GO:0016020">
    <property type="term" value="C:membrane"/>
    <property type="evidence" value="ECO:0007669"/>
    <property type="project" value="InterPro"/>
</dbReference>
<protein>
    <submittedName>
        <fullName evidence="12">Sodium/calcium exchanger NCL</fullName>
    </submittedName>
</protein>